<reference evidence="2 3" key="1">
    <citation type="submission" date="2018-06" db="EMBL/GenBank/DDBJ databases">
        <authorList>
            <consortium name="Pathogen Informatics"/>
            <person name="Doyle S."/>
        </authorList>
    </citation>
    <scope>NUCLEOTIDE SEQUENCE [LARGE SCALE GENOMIC DNA]</scope>
    <source>
        <strain evidence="2 3">NCTC10926</strain>
    </source>
</reference>
<dbReference type="AlphaFoldDB" id="A0A380X7F1"/>
<protein>
    <submittedName>
        <fullName evidence="2">Uncharacterized protein</fullName>
    </submittedName>
</protein>
<evidence type="ECO:0000313" key="2">
    <source>
        <dbReference type="EMBL" id="SUU98743.1"/>
    </source>
</evidence>
<organism evidence="2 3">
    <name type="scientific">Avibacterium paragallinarum</name>
    <name type="common">Haemophilus gallinarum</name>
    <dbReference type="NCBI Taxonomy" id="728"/>
    <lineage>
        <taxon>Bacteria</taxon>
        <taxon>Pseudomonadati</taxon>
        <taxon>Pseudomonadota</taxon>
        <taxon>Gammaproteobacteria</taxon>
        <taxon>Pasteurellales</taxon>
        <taxon>Pasteurellaceae</taxon>
        <taxon>Avibacterium</taxon>
    </lineage>
</organism>
<keyword evidence="1" id="KW-1133">Transmembrane helix</keyword>
<proteinExistence type="predicted"/>
<feature type="transmembrane region" description="Helical" evidence="1">
    <location>
        <begin position="35"/>
        <end position="53"/>
    </location>
</feature>
<evidence type="ECO:0000313" key="3">
    <source>
        <dbReference type="Proteomes" id="UP000254620"/>
    </source>
</evidence>
<evidence type="ECO:0000256" key="1">
    <source>
        <dbReference type="SAM" id="Phobius"/>
    </source>
</evidence>
<dbReference type="EMBL" id="UFSW01000001">
    <property type="protein sequence ID" value="SUU98743.1"/>
    <property type="molecule type" value="Genomic_DNA"/>
</dbReference>
<gene>
    <name evidence="2" type="ORF">NCTC10926_02185</name>
</gene>
<dbReference type="Proteomes" id="UP000254620">
    <property type="component" value="Unassembled WGS sequence"/>
</dbReference>
<keyword evidence="1" id="KW-0472">Membrane</keyword>
<sequence length="54" mass="6142">MVDEAVSFYRARFTVINNIPSTIEANYKGSMNIRIHFLISIALLVQILLLMSIT</sequence>
<accession>A0A380X7F1</accession>
<name>A0A380X7F1_AVIPA</name>
<keyword evidence="1" id="KW-0812">Transmembrane</keyword>